<evidence type="ECO:0008006" key="3">
    <source>
        <dbReference type="Google" id="ProtNLM"/>
    </source>
</evidence>
<reference evidence="1 2" key="1">
    <citation type="submission" date="2021-03" db="EMBL/GenBank/DDBJ databases">
        <title>Sequencing the genomes of 1000 actinobacteria strains.</title>
        <authorList>
            <person name="Klenk H.-P."/>
        </authorList>
    </citation>
    <scope>NUCLEOTIDE SEQUENCE [LARGE SCALE GENOMIC DNA]</scope>
    <source>
        <strain evidence="1 2">DSM 45256</strain>
    </source>
</reference>
<proteinExistence type="predicted"/>
<dbReference type="RefSeq" id="WP_210032683.1">
    <property type="nucleotide sequence ID" value="NZ_JAGINU010000001.1"/>
</dbReference>
<name>A0ABS4W187_9PSEU</name>
<gene>
    <name evidence="1" type="ORF">JOF36_005632</name>
</gene>
<organism evidence="1 2">
    <name type="scientific">Pseudonocardia parietis</name>
    <dbReference type="NCBI Taxonomy" id="570936"/>
    <lineage>
        <taxon>Bacteria</taxon>
        <taxon>Bacillati</taxon>
        <taxon>Actinomycetota</taxon>
        <taxon>Actinomycetes</taxon>
        <taxon>Pseudonocardiales</taxon>
        <taxon>Pseudonocardiaceae</taxon>
        <taxon>Pseudonocardia</taxon>
    </lineage>
</organism>
<keyword evidence="2" id="KW-1185">Reference proteome</keyword>
<protein>
    <recommendedName>
        <fullName evidence="3">Mce-associated membrane protein</fullName>
    </recommendedName>
</protein>
<accession>A0ABS4W187</accession>
<sequence>MSGRAAVTAGALVVALVAVGGIAWTASGASPEGVAPGAAAPSVPQSGAGERVVTISAGAAAHPAARLVLDQIQRYFDAINDRDHEMWTRSVDPERAEQQPREVWLDGIGSTVDGTVRIDRIDAARHGAVLALVRFVSVQDPQDGPPGLQVGRICWQAVYPMAGSPPRILVGDGGSVLGAPC</sequence>
<evidence type="ECO:0000313" key="2">
    <source>
        <dbReference type="Proteomes" id="UP001519295"/>
    </source>
</evidence>
<evidence type="ECO:0000313" key="1">
    <source>
        <dbReference type="EMBL" id="MBP2369936.1"/>
    </source>
</evidence>
<dbReference type="Proteomes" id="UP001519295">
    <property type="component" value="Unassembled WGS sequence"/>
</dbReference>
<comment type="caution">
    <text evidence="1">The sequence shown here is derived from an EMBL/GenBank/DDBJ whole genome shotgun (WGS) entry which is preliminary data.</text>
</comment>
<dbReference type="EMBL" id="JAGINU010000001">
    <property type="protein sequence ID" value="MBP2369936.1"/>
    <property type="molecule type" value="Genomic_DNA"/>
</dbReference>